<name>A0A6G9CS03_RHOER</name>
<evidence type="ECO:0000313" key="3">
    <source>
        <dbReference type="Proteomes" id="UP000502345"/>
    </source>
</evidence>
<protein>
    <submittedName>
        <fullName evidence="2">Uncharacterized protein</fullName>
    </submittedName>
</protein>
<dbReference type="RefSeq" id="WP_166502080.1">
    <property type="nucleotide sequence ID" value="NZ_CP050124.1"/>
</dbReference>
<dbReference type="AlphaFoldDB" id="A0A6G9CS03"/>
<proteinExistence type="predicted"/>
<dbReference type="EMBL" id="CP050124">
    <property type="protein sequence ID" value="QIP39684.1"/>
    <property type="molecule type" value="Genomic_DNA"/>
</dbReference>
<keyword evidence="1" id="KW-0812">Transmembrane</keyword>
<feature type="transmembrane region" description="Helical" evidence="1">
    <location>
        <begin position="20"/>
        <end position="40"/>
    </location>
</feature>
<reference evidence="2 3" key="1">
    <citation type="submission" date="2020-03" db="EMBL/GenBank/DDBJ databases">
        <title>Screen low temperature-resistant strains for efficient degradation of petroleum hydrocarbons under the low temperature.</title>
        <authorList>
            <person name="Wang Y."/>
            <person name="Chen J."/>
        </authorList>
    </citation>
    <scope>NUCLEOTIDE SEQUENCE [LARGE SCALE GENOMIC DNA]</scope>
    <source>
        <strain evidence="2 3">KB1</strain>
    </source>
</reference>
<evidence type="ECO:0000313" key="2">
    <source>
        <dbReference type="EMBL" id="QIP39684.1"/>
    </source>
</evidence>
<sequence>MTGLVKFRYHFTSTATAFGITAAGLAFAGFLTLTALSDVLERHPGTRNS</sequence>
<gene>
    <name evidence="2" type="ORF">G9444_2440</name>
</gene>
<keyword evidence="1" id="KW-0472">Membrane</keyword>
<keyword evidence="1" id="KW-1133">Transmembrane helix</keyword>
<organism evidence="2 3">
    <name type="scientific">Rhodococcus erythropolis</name>
    <name type="common">Arthrobacter picolinophilus</name>
    <dbReference type="NCBI Taxonomy" id="1833"/>
    <lineage>
        <taxon>Bacteria</taxon>
        <taxon>Bacillati</taxon>
        <taxon>Actinomycetota</taxon>
        <taxon>Actinomycetes</taxon>
        <taxon>Mycobacteriales</taxon>
        <taxon>Nocardiaceae</taxon>
        <taxon>Rhodococcus</taxon>
        <taxon>Rhodococcus erythropolis group</taxon>
    </lineage>
</organism>
<evidence type="ECO:0000256" key="1">
    <source>
        <dbReference type="SAM" id="Phobius"/>
    </source>
</evidence>
<accession>A0A6G9CS03</accession>
<dbReference type="Proteomes" id="UP000502345">
    <property type="component" value="Chromosome"/>
</dbReference>